<evidence type="ECO:0000313" key="1">
    <source>
        <dbReference type="EMBL" id="MEQ2279797.1"/>
    </source>
</evidence>
<keyword evidence="2" id="KW-1185">Reference proteome</keyword>
<accession>A0ABV0XEB9</accession>
<comment type="caution">
    <text evidence="1">The sequence shown here is derived from an EMBL/GenBank/DDBJ whole genome shotgun (WGS) entry which is preliminary data.</text>
</comment>
<dbReference type="Proteomes" id="UP001469553">
    <property type="component" value="Unassembled WGS sequence"/>
</dbReference>
<organism evidence="1 2">
    <name type="scientific">Ameca splendens</name>
    <dbReference type="NCBI Taxonomy" id="208324"/>
    <lineage>
        <taxon>Eukaryota</taxon>
        <taxon>Metazoa</taxon>
        <taxon>Chordata</taxon>
        <taxon>Craniata</taxon>
        <taxon>Vertebrata</taxon>
        <taxon>Euteleostomi</taxon>
        <taxon>Actinopterygii</taxon>
        <taxon>Neopterygii</taxon>
        <taxon>Teleostei</taxon>
        <taxon>Neoteleostei</taxon>
        <taxon>Acanthomorphata</taxon>
        <taxon>Ovalentaria</taxon>
        <taxon>Atherinomorphae</taxon>
        <taxon>Cyprinodontiformes</taxon>
        <taxon>Goodeidae</taxon>
        <taxon>Ameca</taxon>
    </lineage>
</organism>
<reference evidence="1 2" key="1">
    <citation type="submission" date="2021-06" db="EMBL/GenBank/DDBJ databases">
        <authorList>
            <person name="Palmer J.M."/>
        </authorList>
    </citation>
    <scope>NUCLEOTIDE SEQUENCE [LARGE SCALE GENOMIC DNA]</scope>
    <source>
        <strain evidence="1 2">AS_MEX2019</strain>
        <tissue evidence="1">Muscle</tissue>
    </source>
</reference>
<sequence length="104" mass="11914">MESCFHVNTRFRPYNLNVAAETKTQPSSIFPFCYSPMLVSLCELAPQLPDLKWSSADSSFDLLCVQKWSSAYLSYNKWLVKQLVNFCHLKSVCLFPLTSPINKV</sequence>
<dbReference type="EMBL" id="JAHRIP010000834">
    <property type="protein sequence ID" value="MEQ2279797.1"/>
    <property type="molecule type" value="Genomic_DNA"/>
</dbReference>
<gene>
    <name evidence="1" type="ORF">AMECASPLE_012990</name>
</gene>
<proteinExistence type="predicted"/>
<evidence type="ECO:0000313" key="2">
    <source>
        <dbReference type="Proteomes" id="UP001469553"/>
    </source>
</evidence>
<protein>
    <submittedName>
        <fullName evidence="1">Uncharacterized protein</fullName>
    </submittedName>
</protein>
<name>A0ABV0XEB9_9TELE</name>